<evidence type="ECO:0000313" key="3">
    <source>
        <dbReference type="EMBL" id="GAA3696031.1"/>
    </source>
</evidence>
<name>A0ABP7CXJ9_9MICC</name>
<evidence type="ECO:0000256" key="1">
    <source>
        <dbReference type="ARBA" id="ARBA00023277"/>
    </source>
</evidence>
<dbReference type="GO" id="GO:0016853">
    <property type="term" value="F:isomerase activity"/>
    <property type="evidence" value="ECO:0007669"/>
    <property type="project" value="UniProtKB-KW"/>
</dbReference>
<dbReference type="InterPro" id="IPR013022">
    <property type="entry name" value="Xyl_isomerase-like_TIM-brl"/>
</dbReference>
<dbReference type="InterPro" id="IPR050312">
    <property type="entry name" value="IolE/XylAMocC-like"/>
</dbReference>
<dbReference type="RefSeq" id="WP_345153042.1">
    <property type="nucleotide sequence ID" value="NZ_BAABEO010000024.1"/>
</dbReference>
<dbReference type="PANTHER" id="PTHR12110">
    <property type="entry name" value="HYDROXYPYRUVATE ISOMERASE"/>
    <property type="match status" value="1"/>
</dbReference>
<evidence type="ECO:0000313" key="4">
    <source>
        <dbReference type="Proteomes" id="UP001500752"/>
    </source>
</evidence>
<sequence>MRDASEVRPPALIGADSTKFPFAEGKDAAWILHKSVEYGLDGVYFRSVLDLSPTLDRAQLRDVAAQAKEAGLWLEAGIGKVNPFSTPEAPGIRALGQGDYLKGMSLLVEAAAEAGVHELWSATANYQFTLPAPYSCDRFRTDVPWTDQLRATARFLHRLAPVLRDHGSHVNLETHEEITSFEVVRLVEEVGPDVLGITFDTANVLVRCEDPVAAARRVAPYVRATHVRDVALTFTDAGISRFLMPVGQGCLSWPEVISPLLERSPMERPLMLSIEGVTRSRAEMTLPLYDPVWQQGHPDLTAAEALAVVHLARRYGDRADRGEAPDLKALRAPLQPTEPLDFLFESVRHLRKVLDSLAARRETKAVAR</sequence>
<feature type="domain" description="Xylose isomerase-like TIM barrel" evidence="2">
    <location>
        <begin position="34"/>
        <end position="272"/>
    </location>
</feature>
<dbReference type="Pfam" id="PF01261">
    <property type="entry name" value="AP_endonuc_2"/>
    <property type="match status" value="1"/>
</dbReference>
<accession>A0ABP7CXJ9</accession>
<protein>
    <submittedName>
        <fullName evidence="3">Sugar phosphate isomerase/epimerase</fullName>
    </submittedName>
</protein>
<dbReference type="EMBL" id="BAABEO010000024">
    <property type="protein sequence ID" value="GAA3696031.1"/>
    <property type="molecule type" value="Genomic_DNA"/>
</dbReference>
<dbReference type="SUPFAM" id="SSF51658">
    <property type="entry name" value="Xylose isomerase-like"/>
    <property type="match status" value="1"/>
</dbReference>
<dbReference type="Gene3D" id="3.20.20.150">
    <property type="entry name" value="Divalent-metal-dependent TIM barrel enzymes"/>
    <property type="match status" value="1"/>
</dbReference>
<keyword evidence="3" id="KW-0413">Isomerase</keyword>
<keyword evidence="1" id="KW-0119">Carbohydrate metabolism</keyword>
<proteinExistence type="predicted"/>
<dbReference type="InterPro" id="IPR036237">
    <property type="entry name" value="Xyl_isomerase-like_sf"/>
</dbReference>
<reference evidence="4" key="1">
    <citation type="journal article" date="2019" name="Int. J. Syst. Evol. Microbiol.">
        <title>The Global Catalogue of Microorganisms (GCM) 10K type strain sequencing project: providing services to taxonomists for standard genome sequencing and annotation.</title>
        <authorList>
            <consortium name="The Broad Institute Genomics Platform"/>
            <consortium name="The Broad Institute Genome Sequencing Center for Infectious Disease"/>
            <person name="Wu L."/>
            <person name="Ma J."/>
        </authorList>
    </citation>
    <scope>NUCLEOTIDE SEQUENCE [LARGE SCALE GENOMIC DNA]</scope>
    <source>
        <strain evidence="4">JCM 30742</strain>
    </source>
</reference>
<evidence type="ECO:0000259" key="2">
    <source>
        <dbReference type="Pfam" id="PF01261"/>
    </source>
</evidence>
<organism evidence="3 4">
    <name type="scientific">Arthrobacter ginkgonis</name>
    <dbReference type="NCBI Taxonomy" id="1630594"/>
    <lineage>
        <taxon>Bacteria</taxon>
        <taxon>Bacillati</taxon>
        <taxon>Actinomycetota</taxon>
        <taxon>Actinomycetes</taxon>
        <taxon>Micrococcales</taxon>
        <taxon>Micrococcaceae</taxon>
        <taxon>Arthrobacter</taxon>
    </lineage>
</organism>
<dbReference type="PANTHER" id="PTHR12110:SF41">
    <property type="entry name" value="INOSOSE DEHYDRATASE"/>
    <property type="match status" value="1"/>
</dbReference>
<comment type="caution">
    <text evidence="3">The sequence shown here is derived from an EMBL/GenBank/DDBJ whole genome shotgun (WGS) entry which is preliminary data.</text>
</comment>
<dbReference type="Proteomes" id="UP001500752">
    <property type="component" value="Unassembled WGS sequence"/>
</dbReference>
<keyword evidence="4" id="KW-1185">Reference proteome</keyword>
<gene>
    <name evidence="3" type="ORF">GCM10023081_36470</name>
</gene>